<dbReference type="SFLD" id="SFLDG00358">
    <property type="entry name" value="Main_(cytGST)"/>
    <property type="match status" value="1"/>
</dbReference>
<evidence type="ECO:0000256" key="3">
    <source>
        <dbReference type="ARBA" id="ARBA00047960"/>
    </source>
</evidence>
<dbReference type="SFLD" id="SFLDS00019">
    <property type="entry name" value="Glutathione_Transferase_(cytos"/>
    <property type="match status" value="1"/>
</dbReference>
<dbReference type="EC" id="2.5.1.18" evidence="1"/>
<dbReference type="Gene3D" id="1.20.1050.10">
    <property type="match status" value="1"/>
</dbReference>
<dbReference type="AlphaFoldDB" id="K2K2T0"/>
<dbReference type="GO" id="GO:0004601">
    <property type="term" value="F:peroxidase activity"/>
    <property type="evidence" value="ECO:0007669"/>
    <property type="project" value="UniProtKB-ARBA"/>
</dbReference>
<dbReference type="SFLD" id="SFLDG01150">
    <property type="entry name" value="Main.1:_Beta-like"/>
    <property type="match status" value="1"/>
</dbReference>
<dbReference type="CDD" id="cd03189">
    <property type="entry name" value="GST_C_GTT1_like"/>
    <property type="match status" value="1"/>
</dbReference>
<dbReference type="PATRIC" id="fig|745411.4.peg.598"/>
<dbReference type="PANTHER" id="PTHR44051:SF9">
    <property type="entry name" value="GLUTATHIONE S-TRANSFERASE 1"/>
    <property type="match status" value="1"/>
</dbReference>
<dbReference type="eggNOG" id="COG0625">
    <property type="taxonomic scope" value="Bacteria"/>
</dbReference>
<dbReference type="Proteomes" id="UP000006755">
    <property type="component" value="Unassembled WGS sequence"/>
</dbReference>
<name>K2K2T0_9GAMM</name>
<comment type="caution">
    <text evidence="5">The sequence shown here is derived from an EMBL/GenBank/DDBJ whole genome shotgun (WGS) entry which is preliminary data.</text>
</comment>
<dbReference type="SUPFAM" id="SSF47616">
    <property type="entry name" value="GST C-terminal domain-like"/>
    <property type="match status" value="1"/>
</dbReference>
<dbReference type="GO" id="GO:0005737">
    <property type="term" value="C:cytoplasm"/>
    <property type="evidence" value="ECO:0007669"/>
    <property type="project" value="UniProtKB-ARBA"/>
</dbReference>
<dbReference type="InterPro" id="IPR004045">
    <property type="entry name" value="Glutathione_S-Trfase_N"/>
</dbReference>
<dbReference type="Pfam" id="PF13409">
    <property type="entry name" value="GST_N_2"/>
    <property type="match status" value="1"/>
</dbReference>
<evidence type="ECO:0000256" key="1">
    <source>
        <dbReference type="ARBA" id="ARBA00012452"/>
    </source>
</evidence>
<dbReference type="EMBL" id="AMRI01000003">
    <property type="protein sequence ID" value="EKE77149.1"/>
    <property type="molecule type" value="Genomic_DNA"/>
</dbReference>
<accession>K2K2T0</accession>
<keyword evidence="2 5" id="KW-0808">Transferase</keyword>
<keyword evidence="6" id="KW-1185">Reference proteome</keyword>
<dbReference type="PROSITE" id="PS50404">
    <property type="entry name" value="GST_NTER"/>
    <property type="match status" value="1"/>
</dbReference>
<dbReference type="CDD" id="cd03046">
    <property type="entry name" value="GST_N_GTT1_like"/>
    <property type="match status" value="1"/>
</dbReference>
<evidence type="ECO:0000256" key="2">
    <source>
        <dbReference type="ARBA" id="ARBA00022679"/>
    </source>
</evidence>
<dbReference type="InterPro" id="IPR040079">
    <property type="entry name" value="Glutathione_S-Trfase"/>
</dbReference>
<dbReference type="Gene3D" id="3.40.30.10">
    <property type="entry name" value="Glutaredoxin"/>
    <property type="match status" value="1"/>
</dbReference>
<dbReference type="InterPro" id="IPR004046">
    <property type="entry name" value="GST_C"/>
</dbReference>
<reference evidence="5 6" key="1">
    <citation type="journal article" date="2012" name="J. Bacteriol.">
        <title>Genome Sequence of Gallaecimonas xiamenensis Type Strain 3-C-1.</title>
        <authorList>
            <person name="Lai Q."/>
            <person name="Wang L."/>
            <person name="Wang W."/>
            <person name="Shao Z."/>
        </authorList>
    </citation>
    <scope>NUCLEOTIDE SEQUENCE [LARGE SCALE GENOMIC DNA]</scope>
    <source>
        <strain evidence="5 6">3-C-1</strain>
    </source>
</reference>
<gene>
    <name evidence="5" type="ORF">B3C1_03050</name>
</gene>
<dbReference type="SUPFAM" id="SSF52833">
    <property type="entry name" value="Thioredoxin-like"/>
    <property type="match status" value="1"/>
</dbReference>
<organism evidence="5 6">
    <name type="scientific">Gallaecimonas xiamenensis 3-C-1</name>
    <dbReference type="NCBI Taxonomy" id="745411"/>
    <lineage>
        <taxon>Bacteria</taxon>
        <taxon>Pseudomonadati</taxon>
        <taxon>Pseudomonadota</taxon>
        <taxon>Gammaproteobacteria</taxon>
        <taxon>Enterobacterales</taxon>
        <taxon>Gallaecimonadaceae</taxon>
        <taxon>Gallaecimonas</taxon>
    </lineage>
</organism>
<evidence type="ECO:0000259" key="4">
    <source>
        <dbReference type="PROSITE" id="PS50404"/>
    </source>
</evidence>
<dbReference type="Pfam" id="PF00043">
    <property type="entry name" value="GST_C"/>
    <property type="match status" value="1"/>
</dbReference>
<dbReference type="GO" id="GO:0004364">
    <property type="term" value="F:glutathione transferase activity"/>
    <property type="evidence" value="ECO:0007669"/>
    <property type="project" value="UniProtKB-EC"/>
</dbReference>
<dbReference type="OrthoDB" id="9810080at2"/>
<dbReference type="RefSeq" id="WP_008482833.1">
    <property type="nucleotide sequence ID" value="NZ_AMRI01000003.1"/>
</dbReference>
<proteinExistence type="predicted"/>
<comment type="catalytic activity">
    <reaction evidence="3">
        <text>RX + glutathione = an S-substituted glutathione + a halide anion + H(+)</text>
        <dbReference type="Rhea" id="RHEA:16437"/>
        <dbReference type="ChEBI" id="CHEBI:15378"/>
        <dbReference type="ChEBI" id="CHEBI:16042"/>
        <dbReference type="ChEBI" id="CHEBI:17792"/>
        <dbReference type="ChEBI" id="CHEBI:57925"/>
        <dbReference type="ChEBI" id="CHEBI:90779"/>
        <dbReference type="EC" id="2.5.1.18"/>
    </reaction>
</comment>
<dbReference type="InterPro" id="IPR036249">
    <property type="entry name" value="Thioredoxin-like_sf"/>
</dbReference>
<dbReference type="FunFam" id="3.40.30.10:FF:000156">
    <property type="entry name" value="Glutathione S-transferase 1"/>
    <property type="match status" value="1"/>
</dbReference>
<dbReference type="InterPro" id="IPR036282">
    <property type="entry name" value="Glutathione-S-Trfase_C_sf"/>
</dbReference>
<evidence type="ECO:0000313" key="6">
    <source>
        <dbReference type="Proteomes" id="UP000006755"/>
    </source>
</evidence>
<evidence type="ECO:0000313" key="5">
    <source>
        <dbReference type="EMBL" id="EKE77149.1"/>
    </source>
</evidence>
<protein>
    <recommendedName>
        <fullName evidence="1">glutathione transferase</fullName>
        <ecNumber evidence="1">2.5.1.18</ecNumber>
    </recommendedName>
</protein>
<dbReference type="STRING" id="745411.B3C1_03050"/>
<dbReference type="PANTHER" id="PTHR44051">
    <property type="entry name" value="GLUTATHIONE S-TRANSFERASE-RELATED"/>
    <property type="match status" value="1"/>
</dbReference>
<sequence length="221" mass="25007">MLTLHHLELSRSTRVLWLLEALALPYELKTYRRDPKTYQAPAELKAVHPLGKSPVLTDGDTLVAESAAIIEYLLDNYGQGQLRPTQGQALLDYRYWLHYAEGSLMPLLLMKLVFARIPKGPMPFFIRPIAKGLMAKVQQKFLAPQLHTHLAYIDGYLADNTWFAGDFSAADIQMSFPLEAASTRIEINQYRNIQAFIERCRQNPHYQQAIVKGGPVVIGAN</sequence>
<feature type="domain" description="GST N-terminal" evidence="4">
    <location>
        <begin position="1"/>
        <end position="81"/>
    </location>
</feature>